<dbReference type="EMBL" id="QLMH01000006">
    <property type="protein sequence ID" value="RAK19548.1"/>
    <property type="molecule type" value="Genomic_DNA"/>
</dbReference>
<evidence type="ECO:0000313" key="11">
    <source>
        <dbReference type="Proteomes" id="UP000248555"/>
    </source>
</evidence>
<comment type="subcellular location">
    <subcellularLocation>
        <location evidence="1">Cell membrane</location>
        <topology evidence="1">Peripheral membrane protein</topology>
    </subcellularLocation>
</comment>
<dbReference type="InterPro" id="IPR050095">
    <property type="entry name" value="ECF_ABC_transporter_ATP-bd"/>
</dbReference>
<dbReference type="InterPro" id="IPR027417">
    <property type="entry name" value="P-loop_NTPase"/>
</dbReference>
<dbReference type="GO" id="GO:0043190">
    <property type="term" value="C:ATP-binding cassette (ABC) transporter complex"/>
    <property type="evidence" value="ECO:0007669"/>
    <property type="project" value="TreeGrafter"/>
</dbReference>
<dbReference type="PROSITE" id="PS50893">
    <property type="entry name" value="ABC_TRANSPORTER_2"/>
    <property type="match status" value="1"/>
</dbReference>
<evidence type="ECO:0000256" key="5">
    <source>
        <dbReference type="ARBA" id="ARBA00022741"/>
    </source>
</evidence>
<dbReference type="PANTHER" id="PTHR43553">
    <property type="entry name" value="HEAVY METAL TRANSPORTER"/>
    <property type="match status" value="1"/>
</dbReference>
<dbReference type="Proteomes" id="UP000248555">
    <property type="component" value="Unassembled WGS sequence"/>
</dbReference>
<dbReference type="GO" id="GO:0016887">
    <property type="term" value="F:ATP hydrolysis activity"/>
    <property type="evidence" value="ECO:0007669"/>
    <property type="project" value="InterPro"/>
</dbReference>
<dbReference type="InterPro" id="IPR003439">
    <property type="entry name" value="ABC_transporter-like_ATP-bd"/>
</dbReference>
<dbReference type="InterPro" id="IPR015856">
    <property type="entry name" value="ABC_transpr_CbiO/EcfA_su"/>
</dbReference>
<dbReference type="FunFam" id="3.40.50.300:FF:000224">
    <property type="entry name" value="Energy-coupling factor transporter ATP-binding protein EcfA"/>
    <property type="match status" value="1"/>
</dbReference>
<evidence type="ECO:0000256" key="6">
    <source>
        <dbReference type="ARBA" id="ARBA00022840"/>
    </source>
</evidence>
<name>A0A327YES3_9BACL</name>
<dbReference type="GO" id="GO:0005524">
    <property type="term" value="F:ATP binding"/>
    <property type="evidence" value="ECO:0007669"/>
    <property type="project" value="UniProtKB-KW"/>
</dbReference>
<dbReference type="PANTHER" id="PTHR43553:SF24">
    <property type="entry name" value="ENERGY-COUPLING FACTOR TRANSPORTER ATP-BINDING PROTEIN ECFA1"/>
    <property type="match status" value="1"/>
</dbReference>
<dbReference type="GO" id="GO:0042626">
    <property type="term" value="F:ATPase-coupled transmembrane transporter activity"/>
    <property type="evidence" value="ECO:0007669"/>
    <property type="project" value="TreeGrafter"/>
</dbReference>
<dbReference type="Gene3D" id="3.40.50.300">
    <property type="entry name" value="P-loop containing nucleotide triphosphate hydrolases"/>
    <property type="match status" value="1"/>
</dbReference>
<evidence type="ECO:0000256" key="8">
    <source>
        <dbReference type="ARBA" id="ARBA00023136"/>
    </source>
</evidence>
<dbReference type="SUPFAM" id="SSF52540">
    <property type="entry name" value="P-loop containing nucleoside triphosphate hydrolases"/>
    <property type="match status" value="1"/>
</dbReference>
<proteinExistence type="inferred from homology"/>
<keyword evidence="6 10" id="KW-0067">ATP-binding</keyword>
<organism evidence="10 11">
    <name type="scientific">Paranoxybacillus vitaminiphilus</name>
    <dbReference type="NCBI Taxonomy" id="581036"/>
    <lineage>
        <taxon>Bacteria</taxon>
        <taxon>Bacillati</taxon>
        <taxon>Bacillota</taxon>
        <taxon>Bacilli</taxon>
        <taxon>Bacillales</taxon>
        <taxon>Anoxybacillaceae</taxon>
        <taxon>Paranoxybacillus</taxon>
    </lineage>
</organism>
<evidence type="ECO:0000256" key="2">
    <source>
        <dbReference type="ARBA" id="ARBA00005417"/>
    </source>
</evidence>
<reference evidence="10 11" key="1">
    <citation type="submission" date="2018-06" db="EMBL/GenBank/DDBJ databases">
        <title>Genomic Encyclopedia of Type Strains, Phase III (KMG-III): the genomes of soil and plant-associated and newly described type strains.</title>
        <authorList>
            <person name="Whitman W."/>
        </authorList>
    </citation>
    <scope>NUCLEOTIDE SEQUENCE [LARGE SCALE GENOMIC DNA]</scope>
    <source>
        <strain evidence="10 11">CGMCC 1.8979</strain>
    </source>
</reference>
<dbReference type="GO" id="GO:0015087">
    <property type="term" value="F:cobalt ion transmembrane transporter activity"/>
    <property type="evidence" value="ECO:0007669"/>
    <property type="project" value="UniProtKB-ARBA"/>
</dbReference>
<evidence type="ECO:0000256" key="1">
    <source>
        <dbReference type="ARBA" id="ARBA00004202"/>
    </source>
</evidence>
<comment type="similarity">
    <text evidence="2">Belongs to the ABC transporter superfamily.</text>
</comment>
<dbReference type="AlphaFoldDB" id="A0A327YES3"/>
<keyword evidence="7" id="KW-1278">Translocase</keyword>
<keyword evidence="3" id="KW-0813">Transport</keyword>
<evidence type="ECO:0000256" key="4">
    <source>
        <dbReference type="ARBA" id="ARBA00022475"/>
    </source>
</evidence>
<dbReference type="RefSeq" id="WP_111645202.1">
    <property type="nucleotide sequence ID" value="NZ_QLMH01000006.1"/>
</dbReference>
<evidence type="ECO:0000256" key="7">
    <source>
        <dbReference type="ARBA" id="ARBA00022967"/>
    </source>
</evidence>
<gene>
    <name evidence="10" type="ORF">B0I26_106173</name>
</gene>
<dbReference type="OrthoDB" id="9784332at2"/>
<evidence type="ECO:0000259" key="9">
    <source>
        <dbReference type="PROSITE" id="PS50893"/>
    </source>
</evidence>
<accession>A0A327YES3</accession>
<feature type="domain" description="ABC transporter" evidence="9">
    <location>
        <begin position="2"/>
        <end position="237"/>
    </location>
</feature>
<comment type="caution">
    <text evidence="10">The sequence shown here is derived from an EMBL/GenBank/DDBJ whole genome shotgun (WGS) entry which is preliminary data.</text>
</comment>
<dbReference type="CDD" id="cd03225">
    <property type="entry name" value="ABC_cobalt_CbiO_domain1"/>
    <property type="match status" value="1"/>
</dbReference>
<keyword evidence="11" id="KW-1185">Reference proteome</keyword>
<dbReference type="InterPro" id="IPR003593">
    <property type="entry name" value="AAA+_ATPase"/>
</dbReference>
<dbReference type="Pfam" id="PF00005">
    <property type="entry name" value="ABC_tran"/>
    <property type="match status" value="1"/>
</dbReference>
<keyword evidence="5" id="KW-0547">Nucleotide-binding</keyword>
<protein>
    <submittedName>
        <fullName evidence="10">Cobalt/nickel transport system ATP-binding protein</fullName>
    </submittedName>
</protein>
<evidence type="ECO:0000313" key="10">
    <source>
        <dbReference type="EMBL" id="RAK19548.1"/>
    </source>
</evidence>
<keyword evidence="8" id="KW-0472">Membrane</keyword>
<dbReference type="SMART" id="SM00382">
    <property type="entry name" value="AAA"/>
    <property type="match status" value="1"/>
</dbReference>
<sequence>MLQFYDIHYKYPNGQHVLNGLSLHVPLGKRCALIGHNGCGKTTLFLHANGLLQPNRGEVHWKGQKIDYKRQTLQNLRKEIGVVFQNPEHQLVAPTVMEELAFGLYNLRLEKDVIHKRLEKTIQDFALHPWLDKPVHHLSLGQKKWLSLASVMIMEPSLLILDEPTAYLDCLQIEQFLEKLNDIHQKGVTILLATHDLDFVLEWADVVFVMHSGQIVMEGEPAKVFAESEKLNQFQMGIPLLAKVWKSLFPVDGCVPCDVRQFIERLNVLNNRVVRK</sequence>
<evidence type="ECO:0000256" key="3">
    <source>
        <dbReference type="ARBA" id="ARBA00022448"/>
    </source>
</evidence>
<keyword evidence="4" id="KW-1003">Cell membrane</keyword>